<dbReference type="AlphaFoldDB" id="A0A098AX72"/>
<dbReference type="InterPro" id="IPR036390">
    <property type="entry name" value="WH_DNA-bd_sf"/>
</dbReference>
<dbReference type="InterPro" id="IPR036388">
    <property type="entry name" value="WH-like_DNA-bd_sf"/>
</dbReference>
<reference evidence="5" key="1">
    <citation type="submission" date="2014-07" db="EMBL/GenBank/DDBJ databases">
        <authorList>
            <person name="Hornung V.Bastian."/>
        </authorList>
    </citation>
    <scope>NUCLEOTIDE SEQUENCE</scope>
    <source>
        <strain evidence="5">PCE-S</strain>
    </source>
</reference>
<dbReference type="SUPFAM" id="SSF54909">
    <property type="entry name" value="Dimeric alpha+beta barrel"/>
    <property type="match status" value="1"/>
</dbReference>
<dbReference type="PANTHER" id="PTHR43413">
    <property type="entry name" value="TRANSCRIPTIONAL REGULATOR, ASNC FAMILY"/>
    <property type="match status" value="1"/>
</dbReference>
<dbReference type="OrthoDB" id="66249at2"/>
<keyword evidence="1" id="KW-0805">Transcription regulation</keyword>
<organism evidence="5">
    <name type="scientific">Desulfitobacterium hafniense</name>
    <name type="common">Desulfitobacterium frappieri</name>
    <dbReference type="NCBI Taxonomy" id="49338"/>
    <lineage>
        <taxon>Bacteria</taxon>
        <taxon>Bacillati</taxon>
        <taxon>Bacillota</taxon>
        <taxon>Clostridia</taxon>
        <taxon>Eubacteriales</taxon>
        <taxon>Desulfitobacteriaceae</taxon>
        <taxon>Desulfitobacterium</taxon>
    </lineage>
</organism>
<protein>
    <submittedName>
        <fullName evidence="6">AsnC family transcriptional regulator</fullName>
    </submittedName>
    <submittedName>
        <fullName evidence="5">AsnC protein</fullName>
    </submittedName>
</protein>
<dbReference type="InterPro" id="IPR000485">
    <property type="entry name" value="AsnC-type_HTH_dom"/>
</dbReference>
<dbReference type="Gene3D" id="1.10.10.10">
    <property type="entry name" value="Winged helix-like DNA-binding domain superfamily/Winged helix DNA-binding domain"/>
    <property type="match status" value="1"/>
</dbReference>
<dbReference type="OMA" id="KYKQDGI"/>
<dbReference type="SUPFAM" id="SSF46785">
    <property type="entry name" value="Winged helix' DNA-binding domain"/>
    <property type="match status" value="1"/>
</dbReference>
<dbReference type="Pfam" id="PF01037">
    <property type="entry name" value="AsnC_trans_reg"/>
    <property type="match status" value="1"/>
</dbReference>
<dbReference type="InterPro" id="IPR019887">
    <property type="entry name" value="Tscrpt_reg_AsnC/Lrp_C"/>
</dbReference>
<dbReference type="PATRIC" id="fig|49338.4.peg.1461"/>
<dbReference type="RefSeq" id="WP_005814642.1">
    <property type="nucleotide sequence ID" value="NZ_CABKQQ010000051.1"/>
</dbReference>
<evidence type="ECO:0000313" key="5">
    <source>
        <dbReference type="EMBL" id="CDX01239.1"/>
    </source>
</evidence>
<dbReference type="EMBL" id="LK996017">
    <property type="protein sequence ID" value="CDX01239.1"/>
    <property type="molecule type" value="Genomic_DNA"/>
</dbReference>
<evidence type="ECO:0000256" key="2">
    <source>
        <dbReference type="ARBA" id="ARBA00023125"/>
    </source>
</evidence>
<dbReference type="SMART" id="SM00344">
    <property type="entry name" value="HTH_ASNC"/>
    <property type="match status" value="1"/>
</dbReference>
<proteinExistence type="predicted"/>
<accession>A0A098AX72</accession>
<reference evidence="6 7" key="2">
    <citation type="submission" date="2015-12" db="EMBL/GenBank/DDBJ databases">
        <title>Draft Genome Sequence of Desulfitobacterium hafniense Strain DH, a Sulfate-reducing Bacterium Isolated from Paddy Soils.</title>
        <authorList>
            <person name="Bao P."/>
            <person name="Zhang X."/>
            <person name="Li G."/>
        </authorList>
    </citation>
    <scope>NUCLEOTIDE SEQUENCE [LARGE SCALE GENOMIC DNA]</scope>
    <source>
        <strain evidence="6 7">DH</strain>
    </source>
</reference>
<dbReference type="Proteomes" id="UP000054623">
    <property type="component" value="Unassembled WGS sequence"/>
</dbReference>
<dbReference type="InterPro" id="IPR011008">
    <property type="entry name" value="Dimeric_a/b-barrel"/>
</dbReference>
<dbReference type="InterPro" id="IPR050684">
    <property type="entry name" value="HTH-Siroheme_Decarb"/>
</dbReference>
<gene>
    <name evidence="6" type="ORF">AT727_08530</name>
    <name evidence="5" type="ORF">DPCES_1352</name>
</gene>
<dbReference type="Gene3D" id="3.30.70.920">
    <property type="match status" value="1"/>
</dbReference>
<evidence type="ECO:0000256" key="1">
    <source>
        <dbReference type="ARBA" id="ARBA00023015"/>
    </source>
</evidence>
<evidence type="ECO:0000256" key="3">
    <source>
        <dbReference type="ARBA" id="ARBA00023163"/>
    </source>
</evidence>
<name>A0A098AX72_DESHA</name>
<dbReference type="EMBL" id="LOCK01000039">
    <property type="protein sequence ID" value="KTE90625.1"/>
    <property type="molecule type" value="Genomic_DNA"/>
</dbReference>
<evidence type="ECO:0000313" key="6">
    <source>
        <dbReference type="EMBL" id="KTE90625.1"/>
    </source>
</evidence>
<dbReference type="GO" id="GO:0043565">
    <property type="term" value="F:sequence-specific DNA binding"/>
    <property type="evidence" value="ECO:0007669"/>
    <property type="project" value="InterPro"/>
</dbReference>
<evidence type="ECO:0000259" key="4">
    <source>
        <dbReference type="Pfam" id="PF01037"/>
    </source>
</evidence>
<keyword evidence="2" id="KW-0238">DNA-binding</keyword>
<feature type="domain" description="Transcription regulator AsnC/Lrp ligand binding" evidence="4">
    <location>
        <begin position="70"/>
        <end position="142"/>
    </location>
</feature>
<sequence length="165" mass="19100">MLTHDERKLLELIANDFRLSLEELSIQTGLSEEFIEERLKQWEEEKIIAQYCPLINWERTGEPIVTALIDVKVLPQRGYGFDKIARRLQKFPEIKAVYLMSGGYDLSLLIEGKTMQEVALFVAEKLAPLEHVTDTTTHFILRRYKQNGVELLGEDDNPERLVISP</sequence>
<keyword evidence="3" id="KW-0804">Transcription</keyword>
<dbReference type="PANTHER" id="PTHR43413:SF7">
    <property type="entry name" value="HTH-TYPE TRANSCRIPTIONAL REGULATOR PTR2"/>
    <property type="match status" value="1"/>
</dbReference>
<evidence type="ECO:0000313" key="7">
    <source>
        <dbReference type="Proteomes" id="UP000054623"/>
    </source>
</evidence>
<dbReference type="InterPro" id="IPR019888">
    <property type="entry name" value="Tscrpt_reg_AsnC-like"/>
</dbReference>
<dbReference type="PRINTS" id="PR00033">
    <property type="entry name" value="HTHASNC"/>
</dbReference>